<name>A8QBC8_BRUMA</name>
<organism evidence="2">
    <name type="scientific">Brugia malayi</name>
    <name type="common">Filarial nematode worm</name>
    <dbReference type="NCBI Taxonomy" id="6279"/>
    <lineage>
        <taxon>Eukaryota</taxon>
        <taxon>Metazoa</taxon>
        <taxon>Ecdysozoa</taxon>
        <taxon>Nematoda</taxon>
        <taxon>Chromadorea</taxon>
        <taxon>Rhabditida</taxon>
        <taxon>Spirurina</taxon>
        <taxon>Spiruromorpha</taxon>
        <taxon>Filarioidea</taxon>
        <taxon>Onchocercidae</taxon>
        <taxon>Brugia</taxon>
    </lineage>
</organism>
<dbReference type="AlphaFoldDB" id="A8QBC8"/>
<proteinExistence type="predicted"/>
<dbReference type="EMBL" id="DS239429">
    <property type="protein sequence ID" value="EDP29783.1"/>
    <property type="molecule type" value="Genomic_DNA"/>
</dbReference>
<gene>
    <name evidence="2" type="ORF">Bm1_48205</name>
</gene>
<accession>A8QBC8</accession>
<evidence type="ECO:0000256" key="1">
    <source>
        <dbReference type="SAM" id="MobiDB-lite"/>
    </source>
</evidence>
<evidence type="ECO:0000313" key="2">
    <source>
        <dbReference type="EMBL" id="EDP29783.1"/>
    </source>
</evidence>
<sequence>MTSYERPKRNCAPYQQPPKRKQWSTEPRQTIVFAMFGRDMKFVLLNETGE</sequence>
<reference evidence="2" key="1">
    <citation type="journal article" date="2007" name="Science">
        <title>Draft genome of the filarial nematode parasite Brugia malayi.</title>
        <authorList>
            <person name="Ghedin E."/>
            <person name="Wang S."/>
            <person name="Spiro D."/>
            <person name="Caler E."/>
            <person name="Zhao Q."/>
            <person name="Crabtree J."/>
            <person name="Allen J.E."/>
            <person name="Delcher A.L."/>
            <person name="Guiliano D.B."/>
            <person name="Miranda-Saavedra D."/>
            <person name="Angiuoli S.V."/>
            <person name="Creasy T."/>
            <person name="Amedeo P."/>
            <person name="Haas B."/>
            <person name="El-Sayed N.M."/>
            <person name="Wortman J.R."/>
            <person name="Feldblyum T."/>
            <person name="Tallon L."/>
            <person name="Schatz M."/>
            <person name="Shumway M."/>
            <person name="Koo H."/>
            <person name="Salzberg S.L."/>
            <person name="Schobel S."/>
            <person name="Pertea M."/>
            <person name="Pop M."/>
            <person name="White O."/>
            <person name="Barton G.J."/>
            <person name="Carlow C.K."/>
            <person name="Crawford M.J."/>
            <person name="Daub J."/>
            <person name="Dimmic M.W."/>
            <person name="Estes C.F."/>
            <person name="Foster J.M."/>
            <person name="Ganatra M."/>
            <person name="Gregory W.F."/>
            <person name="Johnson N.M."/>
            <person name="Jin J."/>
            <person name="Komuniecki R."/>
            <person name="Korf I."/>
            <person name="Kumar S."/>
            <person name="Laney S."/>
            <person name="Li B.W."/>
            <person name="Li W."/>
            <person name="Lindblom T.H."/>
            <person name="Lustigman S."/>
            <person name="Ma D."/>
            <person name="Maina C.V."/>
            <person name="Martin D.M."/>
            <person name="McCarter J.P."/>
            <person name="McReynolds L."/>
            <person name="Mitreva M."/>
            <person name="Nutman T.B."/>
            <person name="Parkinson J."/>
            <person name="Peregrin-Alvarez J.M."/>
            <person name="Poole C."/>
            <person name="Ren Q."/>
            <person name="Saunders L."/>
            <person name="Sluder A.E."/>
            <person name="Smith K."/>
            <person name="Stanke M."/>
            <person name="Unnasch T.R."/>
            <person name="Ware J."/>
            <person name="Wei A.D."/>
            <person name="Weil G."/>
            <person name="Williams D.J."/>
            <person name="Zhang Y."/>
            <person name="Williams S.A."/>
            <person name="Fraser-Liggett C."/>
            <person name="Slatko B."/>
            <person name="Blaxter M.L."/>
            <person name="Scott A.L."/>
        </authorList>
    </citation>
    <scope>NUCLEOTIDE SEQUENCE [LARGE SCALE GENOMIC DNA]</scope>
</reference>
<feature type="region of interest" description="Disordered" evidence="1">
    <location>
        <begin position="1"/>
        <end position="26"/>
    </location>
</feature>
<protein>
    <submittedName>
        <fullName evidence="2">Uncharacterized protein</fullName>
    </submittedName>
</protein>